<accession>A0AAQ3WHV5</accession>
<feature type="compositionally biased region" description="Polar residues" evidence="1">
    <location>
        <begin position="33"/>
        <end position="47"/>
    </location>
</feature>
<dbReference type="AlphaFoldDB" id="A0AAQ3WHV5"/>
<keyword evidence="3" id="KW-1185">Reference proteome</keyword>
<evidence type="ECO:0000313" key="2">
    <source>
        <dbReference type="EMBL" id="WVZ61781.1"/>
    </source>
</evidence>
<dbReference type="Proteomes" id="UP001341281">
    <property type="component" value="Chromosome 03"/>
</dbReference>
<gene>
    <name evidence="2" type="ORF">U9M48_011598</name>
</gene>
<dbReference type="EMBL" id="CP144747">
    <property type="protein sequence ID" value="WVZ61781.1"/>
    <property type="molecule type" value="Genomic_DNA"/>
</dbReference>
<protein>
    <submittedName>
        <fullName evidence="2">Uncharacterized protein</fullName>
    </submittedName>
</protein>
<organism evidence="2 3">
    <name type="scientific">Paspalum notatum var. saurae</name>
    <dbReference type="NCBI Taxonomy" id="547442"/>
    <lineage>
        <taxon>Eukaryota</taxon>
        <taxon>Viridiplantae</taxon>
        <taxon>Streptophyta</taxon>
        <taxon>Embryophyta</taxon>
        <taxon>Tracheophyta</taxon>
        <taxon>Spermatophyta</taxon>
        <taxon>Magnoliopsida</taxon>
        <taxon>Liliopsida</taxon>
        <taxon>Poales</taxon>
        <taxon>Poaceae</taxon>
        <taxon>PACMAD clade</taxon>
        <taxon>Panicoideae</taxon>
        <taxon>Andropogonodae</taxon>
        <taxon>Paspaleae</taxon>
        <taxon>Paspalinae</taxon>
        <taxon>Paspalum</taxon>
    </lineage>
</organism>
<proteinExistence type="predicted"/>
<sequence length="75" mass="7837">MAASLSLTIPCCCAFPSLSCHHHRAGSPRQLDSVGQNPSTSASTLSSVPKIPRRLSFLSRGSLGASATRLQSMLP</sequence>
<reference evidence="2 3" key="1">
    <citation type="submission" date="2024-02" db="EMBL/GenBank/DDBJ databases">
        <title>High-quality chromosome-scale genome assembly of Pensacola bahiagrass (Paspalum notatum Flugge var. saurae).</title>
        <authorList>
            <person name="Vega J.M."/>
            <person name="Podio M."/>
            <person name="Orjuela J."/>
            <person name="Siena L.A."/>
            <person name="Pessino S.C."/>
            <person name="Combes M.C."/>
            <person name="Mariac C."/>
            <person name="Albertini E."/>
            <person name="Pupilli F."/>
            <person name="Ortiz J.P.A."/>
            <person name="Leblanc O."/>
        </authorList>
    </citation>
    <scope>NUCLEOTIDE SEQUENCE [LARGE SCALE GENOMIC DNA]</scope>
    <source>
        <strain evidence="2">R1</strain>
        <tissue evidence="2">Leaf</tissue>
    </source>
</reference>
<evidence type="ECO:0000256" key="1">
    <source>
        <dbReference type="SAM" id="MobiDB-lite"/>
    </source>
</evidence>
<feature type="region of interest" description="Disordered" evidence="1">
    <location>
        <begin position="24"/>
        <end position="48"/>
    </location>
</feature>
<evidence type="ECO:0000313" key="3">
    <source>
        <dbReference type="Proteomes" id="UP001341281"/>
    </source>
</evidence>
<name>A0AAQ3WHV5_PASNO</name>